<gene>
    <name evidence="2" type="ORF">BAZSYMA_ACONTIG238509_0</name>
</gene>
<dbReference type="Proteomes" id="UP000198988">
    <property type="component" value="Unassembled WGS sequence"/>
</dbReference>
<evidence type="ECO:0000313" key="2">
    <source>
        <dbReference type="EMBL" id="SEI03750.1"/>
    </source>
</evidence>
<feature type="transmembrane region" description="Helical" evidence="1">
    <location>
        <begin position="92"/>
        <end position="109"/>
    </location>
</feature>
<feature type="transmembrane region" description="Helical" evidence="1">
    <location>
        <begin position="59"/>
        <end position="80"/>
    </location>
</feature>
<name>A0A1H6MPG3_9GAMM</name>
<keyword evidence="1" id="KW-1133">Transmembrane helix</keyword>
<protein>
    <submittedName>
        <fullName evidence="2">Membrane protein</fullName>
    </submittedName>
</protein>
<accession>A0A1H6MPG3</accession>
<evidence type="ECO:0000256" key="1">
    <source>
        <dbReference type="SAM" id="Phobius"/>
    </source>
</evidence>
<dbReference type="AlphaFoldDB" id="A0A1H6MPG3"/>
<organism evidence="2 3">
    <name type="scientific">Bathymodiolus azoricus thioautotrophic gill symbiont</name>
    <dbReference type="NCBI Taxonomy" id="235205"/>
    <lineage>
        <taxon>Bacteria</taxon>
        <taxon>Pseudomonadati</taxon>
        <taxon>Pseudomonadota</taxon>
        <taxon>Gammaproteobacteria</taxon>
        <taxon>sulfur-oxidizing symbionts</taxon>
    </lineage>
</organism>
<evidence type="ECO:0000313" key="3">
    <source>
        <dbReference type="Proteomes" id="UP000198988"/>
    </source>
</evidence>
<sequence length="113" mass="12312">MVPSIFMAILVIVVPFKNSFGSIIGGLFFWVLITIFISFIVIVIFGIPIVKILNEFNLVNIYTLVTAGGLVGLALALFIFLGSNVQDTPIKVLLIASGLLGGYGFWYGINKRE</sequence>
<keyword evidence="1" id="KW-0472">Membrane</keyword>
<proteinExistence type="predicted"/>
<keyword evidence="1" id="KW-0812">Transmembrane</keyword>
<reference evidence="3" key="1">
    <citation type="submission" date="2016-06" db="EMBL/GenBank/DDBJ databases">
        <authorList>
            <person name="Petersen J."/>
            <person name="Sayavedra L."/>
        </authorList>
    </citation>
    <scope>NUCLEOTIDE SEQUENCE [LARGE SCALE GENOMIC DNA]</scope>
    <source>
        <strain evidence="3">BazSymA</strain>
    </source>
</reference>
<feature type="transmembrane region" description="Helical" evidence="1">
    <location>
        <begin position="20"/>
        <end position="47"/>
    </location>
</feature>
<dbReference type="EMBL" id="CDSC02000474">
    <property type="protein sequence ID" value="SEI03750.1"/>
    <property type="molecule type" value="Genomic_DNA"/>
</dbReference>